<feature type="compositionally biased region" description="Polar residues" evidence="1">
    <location>
        <begin position="90"/>
        <end position="101"/>
    </location>
</feature>
<gene>
    <name evidence="3" type="ORF">SBRCBS47491_005562</name>
</gene>
<reference evidence="3 4" key="1">
    <citation type="submission" date="2024-01" db="EMBL/GenBank/DDBJ databases">
        <authorList>
            <person name="Allen C."/>
            <person name="Tagirdzhanova G."/>
        </authorList>
    </citation>
    <scope>NUCLEOTIDE SEQUENCE [LARGE SCALE GENOMIC DNA]</scope>
</reference>
<dbReference type="Proteomes" id="UP001642406">
    <property type="component" value="Unassembled WGS sequence"/>
</dbReference>
<proteinExistence type="predicted"/>
<evidence type="ECO:0000313" key="4">
    <source>
        <dbReference type="Proteomes" id="UP001642406"/>
    </source>
</evidence>
<feature type="region of interest" description="Disordered" evidence="1">
    <location>
        <begin position="79"/>
        <end position="161"/>
    </location>
</feature>
<evidence type="ECO:0000256" key="2">
    <source>
        <dbReference type="SAM" id="Phobius"/>
    </source>
</evidence>
<sequence>MLLTSSQVSVAVSASIVVLCTFALFISGYVLQQRTLRQLRQSIRMPKPEPPKIFLPDRFNKMTTELADGTIVTIDTEGEEENANGHGIITANNAPSKSQASPLVGGHKDKDGQATAEPVVEVRPSQPGAEDETQSKQTQRELSKTIVVPAAPEKKQKPISKAERRRLIKEELMKMAANDKPVYYQRRLY</sequence>
<protein>
    <submittedName>
        <fullName evidence="3">Uncharacterized protein</fullName>
    </submittedName>
</protein>
<accession>A0ABP0BXZ7</accession>
<dbReference type="EMBL" id="CAWUHC010000049">
    <property type="protein sequence ID" value="CAK7224471.1"/>
    <property type="molecule type" value="Genomic_DNA"/>
</dbReference>
<evidence type="ECO:0000256" key="1">
    <source>
        <dbReference type="SAM" id="MobiDB-lite"/>
    </source>
</evidence>
<feature type="transmembrane region" description="Helical" evidence="2">
    <location>
        <begin position="12"/>
        <end position="31"/>
    </location>
</feature>
<feature type="compositionally biased region" description="Basic and acidic residues" evidence="1">
    <location>
        <begin position="152"/>
        <end position="161"/>
    </location>
</feature>
<organism evidence="3 4">
    <name type="scientific">Sporothrix bragantina</name>
    <dbReference type="NCBI Taxonomy" id="671064"/>
    <lineage>
        <taxon>Eukaryota</taxon>
        <taxon>Fungi</taxon>
        <taxon>Dikarya</taxon>
        <taxon>Ascomycota</taxon>
        <taxon>Pezizomycotina</taxon>
        <taxon>Sordariomycetes</taxon>
        <taxon>Sordariomycetidae</taxon>
        <taxon>Ophiostomatales</taxon>
        <taxon>Ophiostomataceae</taxon>
        <taxon>Sporothrix</taxon>
    </lineage>
</organism>
<keyword evidence="2" id="KW-0812">Transmembrane</keyword>
<keyword evidence="2" id="KW-0472">Membrane</keyword>
<evidence type="ECO:0000313" key="3">
    <source>
        <dbReference type="EMBL" id="CAK7224471.1"/>
    </source>
</evidence>
<keyword evidence="4" id="KW-1185">Reference proteome</keyword>
<name>A0ABP0BXZ7_9PEZI</name>
<comment type="caution">
    <text evidence="3">The sequence shown here is derived from an EMBL/GenBank/DDBJ whole genome shotgun (WGS) entry which is preliminary data.</text>
</comment>
<keyword evidence="2" id="KW-1133">Transmembrane helix</keyword>